<evidence type="ECO:0000313" key="4">
    <source>
        <dbReference type="Proteomes" id="UP000663829"/>
    </source>
</evidence>
<name>A0A814ZK81_9BILA</name>
<feature type="chain" id="PRO_5036226721" evidence="1">
    <location>
        <begin position="20"/>
        <end position="210"/>
    </location>
</feature>
<keyword evidence="4" id="KW-1185">Reference proteome</keyword>
<dbReference type="AlphaFoldDB" id="A0A814ZK81"/>
<dbReference type="EMBL" id="CAJOBC010011991">
    <property type="protein sequence ID" value="CAF4010317.1"/>
    <property type="molecule type" value="Genomic_DNA"/>
</dbReference>
<accession>A0A814ZK81</accession>
<comment type="caution">
    <text evidence="2">The sequence shown here is derived from an EMBL/GenBank/DDBJ whole genome shotgun (WGS) entry which is preliminary data.</text>
</comment>
<evidence type="ECO:0000313" key="3">
    <source>
        <dbReference type="EMBL" id="CAF4010317.1"/>
    </source>
</evidence>
<protein>
    <submittedName>
        <fullName evidence="2">Uncharacterized protein</fullName>
    </submittedName>
</protein>
<proteinExistence type="predicted"/>
<evidence type="ECO:0000256" key="1">
    <source>
        <dbReference type="SAM" id="SignalP"/>
    </source>
</evidence>
<gene>
    <name evidence="2" type="ORF">GPM918_LOCUS25846</name>
    <name evidence="3" type="ORF">SRO942_LOCUS25903</name>
</gene>
<dbReference type="OrthoDB" id="10052296at2759"/>
<sequence>MFWDKVLIFSIFFIYLSHAQSTNFVEKYRPLREQCQLQPKISECIKLKSKFNQLLKKCKKLNNKQQEICKEVQYKLCAVFPDECLSTSTKIPLTTKKILKIITTKTPIISTVTAVATATATTSVVNVPSDMAEFIKVPTDPDELRRRGEYCVRHGKEQKCSKLLTNLKSKYTTCTKKPKEEIGCTSFQTHLCRAFPKFPPCTKMPSKSAM</sequence>
<dbReference type="EMBL" id="CAJNOQ010010177">
    <property type="protein sequence ID" value="CAF1244959.1"/>
    <property type="molecule type" value="Genomic_DNA"/>
</dbReference>
<dbReference type="Proteomes" id="UP000663829">
    <property type="component" value="Unassembled WGS sequence"/>
</dbReference>
<evidence type="ECO:0000313" key="2">
    <source>
        <dbReference type="EMBL" id="CAF1244959.1"/>
    </source>
</evidence>
<keyword evidence="1" id="KW-0732">Signal</keyword>
<reference evidence="2" key="1">
    <citation type="submission" date="2021-02" db="EMBL/GenBank/DDBJ databases">
        <authorList>
            <person name="Nowell W R."/>
        </authorList>
    </citation>
    <scope>NUCLEOTIDE SEQUENCE</scope>
</reference>
<organism evidence="2 4">
    <name type="scientific">Didymodactylos carnosus</name>
    <dbReference type="NCBI Taxonomy" id="1234261"/>
    <lineage>
        <taxon>Eukaryota</taxon>
        <taxon>Metazoa</taxon>
        <taxon>Spiralia</taxon>
        <taxon>Gnathifera</taxon>
        <taxon>Rotifera</taxon>
        <taxon>Eurotatoria</taxon>
        <taxon>Bdelloidea</taxon>
        <taxon>Philodinida</taxon>
        <taxon>Philodinidae</taxon>
        <taxon>Didymodactylos</taxon>
    </lineage>
</organism>
<feature type="signal peptide" evidence="1">
    <location>
        <begin position="1"/>
        <end position="19"/>
    </location>
</feature>
<dbReference type="Proteomes" id="UP000681722">
    <property type="component" value="Unassembled WGS sequence"/>
</dbReference>